<evidence type="ECO:0000313" key="10">
    <source>
        <dbReference type="Proteomes" id="UP001172673"/>
    </source>
</evidence>
<dbReference type="GO" id="GO:0003677">
    <property type="term" value="F:DNA binding"/>
    <property type="evidence" value="ECO:0007669"/>
    <property type="project" value="InterPro"/>
</dbReference>
<evidence type="ECO:0000256" key="6">
    <source>
        <dbReference type="ARBA" id="ARBA00023242"/>
    </source>
</evidence>
<dbReference type="PROSITE" id="PS00086">
    <property type="entry name" value="CYTOCHROME_P450"/>
    <property type="match status" value="1"/>
</dbReference>
<proteinExistence type="inferred from homology"/>
<accession>A0AA38XJG4</accession>
<reference evidence="9" key="1">
    <citation type="submission" date="2022-10" db="EMBL/GenBank/DDBJ databases">
        <title>Culturing micro-colonial fungi from biological soil crusts in the Mojave desert and describing Neophaeococcomyces mojavensis, and introducing the new genera and species Taxawa tesnikishii.</title>
        <authorList>
            <person name="Kurbessoian T."/>
            <person name="Stajich J.E."/>
        </authorList>
    </citation>
    <scope>NUCLEOTIDE SEQUENCE</scope>
    <source>
        <strain evidence="9">TK_41</strain>
    </source>
</reference>
<evidence type="ECO:0000256" key="2">
    <source>
        <dbReference type="ARBA" id="ARBA00010617"/>
    </source>
</evidence>
<dbReference type="PANTHER" id="PTHR24305:SF166">
    <property type="entry name" value="CYTOCHROME P450 12A4, MITOCHONDRIAL-RELATED"/>
    <property type="match status" value="1"/>
</dbReference>
<dbReference type="InterPro" id="IPR001128">
    <property type="entry name" value="Cyt_P450"/>
</dbReference>
<feature type="region of interest" description="Disordered" evidence="7">
    <location>
        <begin position="621"/>
        <end position="648"/>
    </location>
</feature>
<evidence type="ECO:0000256" key="5">
    <source>
        <dbReference type="ARBA" id="ARBA00023004"/>
    </source>
</evidence>
<gene>
    <name evidence="9" type="ORF">H2200_002686</name>
</gene>
<feature type="domain" description="Xylanolytic transcriptional activator regulatory" evidence="8">
    <location>
        <begin position="798"/>
        <end position="877"/>
    </location>
</feature>
<dbReference type="GO" id="GO:0006351">
    <property type="term" value="P:DNA-templated transcription"/>
    <property type="evidence" value="ECO:0007669"/>
    <property type="project" value="InterPro"/>
</dbReference>
<dbReference type="EMBL" id="JAPDRK010000003">
    <property type="protein sequence ID" value="KAJ9614549.1"/>
    <property type="molecule type" value="Genomic_DNA"/>
</dbReference>
<dbReference type="InterPro" id="IPR036396">
    <property type="entry name" value="Cyt_P450_sf"/>
</dbReference>
<dbReference type="InterPro" id="IPR050121">
    <property type="entry name" value="Cytochrome_P450_monoxygenase"/>
</dbReference>
<dbReference type="GO" id="GO:0020037">
    <property type="term" value="F:heme binding"/>
    <property type="evidence" value="ECO:0007669"/>
    <property type="project" value="InterPro"/>
</dbReference>
<evidence type="ECO:0000256" key="4">
    <source>
        <dbReference type="ARBA" id="ARBA00023002"/>
    </source>
</evidence>
<keyword evidence="4" id="KW-0560">Oxidoreductase</keyword>
<evidence type="ECO:0000256" key="1">
    <source>
        <dbReference type="ARBA" id="ARBA00001971"/>
    </source>
</evidence>
<dbReference type="GO" id="GO:0008270">
    <property type="term" value="F:zinc ion binding"/>
    <property type="evidence" value="ECO:0007669"/>
    <property type="project" value="InterPro"/>
</dbReference>
<dbReference type="Pfam" id="PF00067">
    <property type="entry name" value="p450"/>
    <property type="match status" value="1"/>
</dbReference>
<dbReference type="AlphaFoldDB" id="A0AA38XJG4"/>
<keyword evidence="10" id="KW-1185">Reference proteome</keyword>
<evidence type="ECO:0000313" key="9">
    <source>
        <dbReference type="EMBL" id="KAJ9614549.1"/>
    </source>
</evidence>
<dbReference type="InterPro" id="IPR007219">
    <property type="entry name" value="XnlR_reg_dom"/>
</dbReference>
<comment type="similarity">
    <text evidence="2">Belongs to the cytochrome P450 family.</text>
</comment>
<name>A0AA38XJG4_9EURO</name>
<dbReference type="InterPro" id="IPR017972">
    <property type="entry name" value="Cyt_P450_CS"/>
</dbReference>
<dbReference type="GO" id="GO:0004497">
    <property type="term" value="F:monooxygenase activity"/>
    <property type="evidence" value="ECO:0007669"/>
    <property type="project" value="InterPro"/>
</dbReference>
<comment type="caution">
    <text evidence="9">The sequence shown here is derived from an EMBL/GenBank/DDBJ whole genome shotgun (WGS) entry which is preliminary data.</text>
</comment>
<keyword evidence="3" id="KW-0479">Metal-binding</keyword>
<evidence type="ECO:0000256" key="3">
    <source>
        <dbReference type="ARBA" id="ARBA00022723"/>
    </source>
</evidence>
<dbReference type="CDD" id="cd11070">
    <property type="entry name" value="CYP56-like"/>
    <property type="match status" value="1"/>
</dbReference>
<dbReference type="PRINTS" id="PR00385">
    <property type="entry name" value="P450"/>
</dbReference>
<evidence type="ECO:0000259" key="8">
    <source>
        <dbReference type="SMART" id="SM00906"/>
    </source>
</evidence>
<dbReference type="Gene3D" id="1.10.630.10">
    <property type="entry name" value="Cytochrome P450"/>
    <property type="match status" value="1"/>
</dbReference>
<dbReference type="PANTHER" id="PTHR24305">
    <property type="entry name" value="CYTOCHROME P450"/>
    <property type="match status" value="1"/>
</dbReference>
<dbReference type="GO" id="GO:0016705">
    <property type="term" value="F:oxidoreductase activity, acting on paired donors, with incorporation or reduction of molecular oxygen"/>
    <property type="evidence" value="ECO:0007669"/>
    <property type="project" value="InterPro"/>
</dbReference>
<dbReference type="CDD" id="cd12148">
    <property type="entry name" value="fungal_TF_MHR"/>
    <property type="match status" value="1"/>
</dbReference>
<protein>
    <recommendedName>
        <fullName evidence="8">Xylanolytic transcriptional activator regulatory domain-containing protein</fullName>
    </recommendedName>
</protein>
<dbReference type="SUPFAM" id="SSF48264">
    <property type="entry name" value="Cytochrome P450"/>
    <property type="match status" value="1"/>
</dbReference>
<evidence type="ECO:0000256" key="7">
    <source>
        <dbReference type="SAM" id="MobiDB-lite"/>
    </source>
</evidence>
<organism evidence="9 10">
    <name type="scientific">Cladophialophora chaetospira</name>
    <dbReference type="NCBI Taxonomy" id="386627"/>
    <lineage>
        <taxon>Eukaryota</taxon>
        <taxon>Fungi</taxon>
        <taxon>Dikarya</taxon>
        <taxon>Ascomycota</taxon>
        <taxon>Pezizomycotina</taxon>
        <taxon>Eurotiomycetes</taxon>
        <taxon>Chaetothyriomycetidae</taxon>
        <taxon>Chaetothyriales</taxon>
        <taxon>Herpotrichiellaceae</taxon>
        <taxon>Cladophialophora</taxon>
    </lineage>
</organism>
<dbReference type="Pfam" id="PF04082">
    <property type="entry name" value="Fungal_trans"/>
    <property type="match status" value="1"/>
</dbReference>
<keyword evidence="5" id="KW-0408">Iron</keyword>
<dbReference type="Proteomes" id="UP001172673">
    <property type="component" value="Unassembled WGS sequence"/>
</dbReference>
<dbReference type="GO" id="GO:0005506">
    <property type="term" value="F:iron ion binding"/>
    <property type="evidence" value="ECO:0007669"/>
    <property type="project" value="InterPro"/>
</dbReference>
<keyword evidence="6" id="KW-0539">Nucleus</keyword>
<sequence length="1092" mass="122653">MVFLFVGLSLVLSYLIWSVFRFTNNYIEAKKIGLPILICPINPLNPVWLLTKDRLKPFLSSLPFGLGQWTKRAEVGWTYYPKFSVHAKYGEAFTIVSPGTNEIYMANPAASEYSPSPIPGHIRQHCLPFGPIRLWYLTATADDIMRRRNDFIKDPDVYGMLDFYGPNLDTVNGKVWDRHRKITVPPFNEQNSALVWREAGDQADQLLEVWSKQDYVTSTQYDVHAIALNVLCGAGFGLHSSFVDTKSPSVDGSPQSHLGYRESLRTLLAHIVQLVLLSLLTKAGVPRWMFLGSMRKIALAYEEFKGYMSEMLQREKTAYEQGDLNRHNLMSALVRASEESREAAGTSKEPSDVSAAGLSDDEVYGNLFIYNLAGHDTTAATLHFAITLLAVFPKWQTWIAAEINEVRKGDLSGMWYYEETFPMLERCLALMYETVRLYGPVVMMPRSTGESAQRLMIRGRDHIIPPKTSVTLNFAALHSHTKYWGNDALAFRPDRWIVPGQKKTGEPLLFQPAPGSFVPWNGGPRVCPGKKFSQVEFVRVIFSLFANGSRVDLVKEAGESEQAAKAKVLKICLRLNKPCGYPLKQQYEVTDDTDFLLQKIQLLEAQLSRVQSVTAADSSALLTPPSASRASLRDDHPDNPSLSGQWRPHPADGLIPFPKAVLLDSDAFSPLPRNAAYDITGKTPCGVLEAIGIEWKSVCERYFSGPHQWISFLSKKRLAQRLATTPLPFNPGVTMLLLCMKLLSEPLGHGNAPETQLYQVTKQYLSSIEDSGCISLPLIQGIILTGIYELGHAIHPAAYLSFSRAARLGYLLGLHDRDHATQMFKEPDTWTLCEEERRTWWAVMVFDRLLHCGTTGVPLFTSEPLQGELLPCNDNDWNQGLVGSNDALFTASTSFVASGIHFATMCRAAHILGRVLRHKSDQLLDFPDRLSEAFQLHRALLALETSFTYVPNPEEVKTCDLPRAFVCSARIILYEIYACNERYDSYKLGQETDMQKISLEGLASVTLTVAQIAHRYKQDWALGVTGHAPMLAHCLYQALGECAWFVREDPSPQMTYAFDTISDALKCLSKQWRVCDEYLKLFETSENMSIER</sequence>
<comment type="cofactor">
    <cofactor evidence="1">
        <name>heme</name>
        <dbReference type="ChEBI" id="CHEBI:30413"/>
    </cofactor>
</comment>
<dbReference type="SMART" id="SM00906">
    <property type="entry name" value="Fungal_trans"/>
    <property type="match status" value="1"/>
</dbReference>